<evidence type="ECO:0000313" key="4">
    <source>
        <dbReference type="Proteomes" id="UP000728647"/>
    </source>
</evidence>
<comment type="caution">
    <text evidence="3">The sequence shown here is derived from an EMBL/GenBank/DDBJ whole genome shotgun (WGS) entry which is preliminary data.</text>
</comment>
<dbReference type="Pfam" id="PF25929">
    <property type="entry name" value="DUF7974"/>
    <property type="match status" value="1"/>
</dbReference>
<dbReference type="OrthoDB" id="196304at2157"/>
<evidence type="ECO:0000313" key="3">
    <source>
        <dbReference type="EMBL" id="NUB91009.1"/>
    </source>
</evidence>
<evidence type="ECO:0000259" key="2">
    <source>
        <dbReference type="Pfam" id="PF25929"/>
    </source>
</evidence>
<protein>
    <recommendedName>
        <fullName evidence="2">DUF7974 domain-containing protein</fullName>
    </recommendedName>
</protein>
<proteinExistence type="predicted"/>
<dbReference type="InterPro" id="IPR058280">
    <property type="entry name" value="DUF7974"/>
</dbReference>
<sequence length="176" mass="20131">MTRKRVDDSNALERDAEDPFAPAAKPDGTGRTIDWDAFSHAFVPVALRTRAVAVSIATDRDVYERGDPVAVRVEFRNRLPFPIRLRTDSPERWVWAVDGATAASRLERPVPDRPDVFSFARGERKRFSREWSQRIRVAEDEWDPVDPGRYKLTARVNREDAADRGLVAATEIEIRE</sequence>
<dbReference type="RefSeq" id="WP_174701707.1">
    <property type="nucleotide sequence ID" value="NZ_JABURA010000001.1"/>
</dbReference>
<dbReference type="EMBL" id="JABURA010000001">
    <property type="protein sequence ID" value="NUB91009.1"/>
    <property type="molecule type" value="Genomic_DNA"/>
</dbReference>
<feature type="region of interest" description="Disordered" evidence="1">
    <location>
        <begin position="1"/>
        <end position="29"/>
    </location>
</feature>
<accession>A0A8J8GJ93</accession>
<dbReference type="AlphaFoldDB" id="A0A8J8GJ93"/>
<name>A0A8J8GJ93_9EURY</name>
<feature type="domain" description="DUF7974" evidence="2">
    <location>
        <begin position="40"/>
        <end position="175"/>
    </location>
</feature>
<reference evidence="3" key="1">
    <citation type="submission" date="2020-06" db="EMBL/GenBank/DDBJ databases">
        <title>Haloterrigena sp. nov., an extremely halophilic archaeon isolated from a saline sediment.</title>
        <authorList>
            <person name="Liu B.-B."/>
        </authorList>
    </citation>
    <scope>NUCLEOTIDE SEQUENCE</scope>
    <source>
        <strain evidence="3">SYSU A121-1</strain>
    </source>
</reference>
<gene>
    <name evidence="3" type="ORF">HT576_08245</name>
</gene>
<organism evidence="3 4">
    <name type="scientific">Haloterrigena gelatinilytica</name>
    <dbReference type="NCBI Taxonomy" id="2741724"/>
    <lineage>
        <taxon>Archaea</taxon>
        <taxon>Methanobacteriati</taxon>
        <taxon>Methanobacteriota</taxon>
        <taxon>Stenosarchaea group</taxon>
        <taxon>Halobacteria</taxon>
        <taxon>Halobacteriales</taxon>
        <taxon>Natrialbaceae</taxon>
        <taxon>Haloterrigena</taxon>
    </lineage>
</organism>
<evidence type="ECO:0000256" key="1">
    <source>
        <dbReference type="SAM" id="MobiDB-lite"/>
    </source>
</evidence>
<feature type="compositionally biased region" description="Basic and acidic residues" evidence="1">
    <location>
        <begin position="1"/>
        <end position="14"/>
    </location>
</feature>
<dbReference type="Proteomes" id="UP000728647">
    <property type="component" value="Unassembled WGS sequence"/>
</dbReference>